<evidence type="ECO:0000313" key="3">
    <source>
        <dbReference type="Proteomes" id="UP000267027"/>
    </source>
</evidence>
<reference evidence="2 3" key="2">
    <citation type="submission" date="2018-11" db="EMBL/GenBank/DDBJ databases">
        <authorList>
            <consortium name="Pathogen Informatics"/>
        </authorList>
    </citation>
    <scope>NUCLEOTIDE SEQUENCE [LARGE SCALE GENOMIC DNA]</scope>
    <source>
        <strain evidence="2 3">Costa Rica</strain>
    </source>
</reference>
<dbReference type="WBParaSite" id="ACOC_0000042701-mRNA-1">
    <property type="protein sequence ID" value="ACOC_0000042701-mRNA-1"/>
    <property type="gene ID" value="ACOC_0000042701"/>
</dbReference>
<proteinExistence type="predicted"/>
<feature type="compositionally biased region" description="Low complexity" evidence="1">
    <location>
        <begin position="101"/>
        <end position="113"/>
    </location>
</feature>
<evidence type="ECO:0000256" key="1">
    <source>
        <dbReference type="SAM" id="MobiDB-lite"/>
    </source>
</evidence>
<gene>
    <name evidence="2" type="ORF">ACOC_LOCUS428</name>
</gene>
<dbReference type="EMBL" id="UYYA01000040">
    <property type="protein sequence ID" value="VDM52013.1"/>
    <property type="molecule type" value="Genomic_DNA"/>
</dbReference>
<evidence type="ECO:0000313" key="4">
    <source>
        <dbReference type="WBParaSite" id="ACOC_0000042701-mRNA-1"/>
    </source>
</evidence>
<name>A0A0R3PA86_ANGCS</name>
<feature type="region of interest" description="Disordered" evidence="1">
    <location>
        <begin position="95"/>
        <end position="123"/>
    </location>
</feature>
<organism evidence="4">
    <name type="scientific">Angiostrongylus costaricensis</name>
    <name type="common">Nematode worm</name>
    <dbReference type="NCBI Taxonomy" id="334426"/>
    <lineage>
        <taxon>Eukaryota</taxon>
        <taxon>Metazoa</taxon>
        <taxon>Ecdysozoa</taxon>
        <taxon>Nematoda</taxon>
        <taxon>Chromadorea</taxon>
        <taxon>Rhabditida</taxon>
        <taxon>Rhabditina</taxon>
        <taxon>Rhabditomorpha</taxon>
        <taxon>Strongyloidea</taxon>
        <taxon>Metastrongylidae</taxon>
        <taxon>Angiostrongylus</taxon>
    </lineage>
</organism>
<accession>A0A0R3PA86</accession>
<dbReference type="OrthoDB" id="10576968at2759"/>
<dbReference type="AlphaFoldDB" id="A0A0R3PA86"/>
<keyword evidence="3" id="KW-1185">Reference proteome</keyword>
<protein>
    <submittedName>
        <fullName evidence="2 4">Uncharacterized protein</fullName>
    </submittedName>
</protein>
<dbReference type="Proteomes" id="UP000267027">
    <property type="component" value="Unassembled WGS sequence"/>
</dbReference>
<evidence type="ECO:0000313" key="2">
    <source>
        <dbReference type="EMBL" id="VDM52013.1"/>
    </source>
</evidence>
<reference evidence="4" key="1">
    <citation type="submission" date="2017-02" db="UniProtKB">
        <authorList>
            <consortium name="WormBaseParasite"/>
        </authorList>
    </citation>
    <scope>IDENTIFICATION</scope>
</reference>
<sequence length="123" mass="13446">MNYDVKLFNLADKTKLYRCSTPTSTPSPTRSDKLLTVLKVFRKQSVADSILAHEVNVTSPSRDVEQRTNALTSEMAEQPVQISVSTTTLRKHSFTIPAVDPTSPSKSGGSPSTALAIEPIKRE</sequence>